<evidence type="ECO:0000256" key="1">
    <source>
        <dbReference type="ARBA" id="ARBA00023015"/>
    </source>
</evidence>
<sequence length="224" mass="24503">MSPSQPQTSPQGCSTAHPPPVVCRTRKQERSVRTRRALVHSAAERFERHGYEGTKLSEVSEGAGVTTGALHFHFRNKADLAGAVEHAAIRNLYRVARRTQCEHTDALAELSALSYALAHLLHQDVVSRAGFRLNYETSGRTRLSIHQEWQSCVQRLLVQADEEEGAPLGTLPLCELTDTVVGATTGFALLARDNRVWLSPKVLTGFWRAVLPGCALEPNGDGDG</sequence>
<evidence type="ECO:0000256" key="3">
    <source>
        <dbReference type="ARBA" id="ARBA00023163"/>
    </source>
</evidence>
<dbReference type="InterPro" id="IPR047923">
    <property type="entry name" value="ArpA-like"/>
</dbReference>
<keyword evidence="2 4" id="KW-0238">DNA-binding</keyword>
<feature type="compositionally biased region" description="Polar residues" evidence="5">
    <location>
        <begin position="1"/>
        <end position="14"/>
    </location>
</feature>
<keyword evidence="3" id="KW-0804">Transcription</keyword>
<dbReference type="InterPro" id="IPR050109">
    <property type="entry name" value="HTH-type_TetR-like_transc_reg"/>
</dbReference>
<dbReference type="Proteomes" id="UP001595908">
    <property type="component" value="Unassembled WGS sequence"/>
</dbReference>
<keyword evidence="8" id="KW-1185">Reference proteome</keyword>
<dbReference type="Gene3D" id="1.10.357.10">
    <property type="entry name" value="Tetracycline Repressor, domain 2"/>
    <property type="match status" value="1"/>
</dbReference>
<dbReference type="PANTHER" id="PTHR30055:SF234">
    <property type="entry name" value="HTH-TYPE TRANSCRIPTIONAL REGULATOR BETI"/>
    <property type="match status" value="1"/>
</dbReference>
<organism evidence="7 8">
    <name type="scientific">Streptomyces atroolivaceus</name>
    <dbReference type="NCBI Taxonomy" id="66869"/>
    <lineage>
        <taxon>Bacteria</taxon>
        <taxon>Bacillati</taxon>
        <taxon>Actinomycetota</taxon>
        <taxon>Actinomycetes</taxon>
        <taxon>Kitasatosporales</taxon>
        <taxon>Streptomycetaceae</taxon>
        <taxon>Streptomyces</taxon>
    </lineage>
</organism>
<feature type="region of interest" description="Disordered" evidence="5">
    <location>
        <begin position="1"/>
        <end position="29"/>
    </location>
</feature>
<dbReference type="PROSITE" id="PS50977">
    <property type="entry name" value="HTH_TETR_2"/>
    <property type="match status" value="1"/>
</dbReference>
<dbReference type="PANTHER" id="PTHR30055">
    <property type="entry name" value="HTH-TYPE TRANSCRIPTIONAL REGULATOR RUTR"/>
    <property type="match status" value="1"/>
</dbReference>
<dbReference type="NCBIfam" id="NF041196">
    <property type="entry name" value="ScbR_bind_reg"/>
    <property type="match status" value="1"/>
</dbReference>
<evidence type="ECO:0000256" key="5">
    <source>
        <dbReference type="SAM" id="MobiDB-lite"/>
    </source>
</evidence>
<reference evidence="8" key="1">
    <citation type="journal article" date="2019" name="Int. J. Syst. Evol. Microbiol.">
        <title>The Global Catalogue of Microorganisms (GCM) 10K type strain sequencing project: providing services to taxonomists for standard genome sequencing and annotation.</title>
        <authorList>
            <consortium name="The Broad Institute Genomics Platform"/>
            <consortium name="The Broad Institute Genome Sequencing Center for Infectious Disease"/>
            <person name="Wu L."/>
            <person name="Ma J."/>
        </authorList>
    </citation>
    <scope>NUCLEOTIDE SEQUENCE [LARGE SCALE GENOMIC DNA]</scope>
    <source>
        <strain evidence="8">ICMP 257</strain>
    </source>
</reference>
<protein>
    <submittedName>
        <fullName evidence="7">ScbR family autoregulator-binding transcription factor</fullName>
    </submittedName>
</protein>
<evidence type="ECO:0000313" key="7">
    <source>
        <dbReference type="EMBL" id="MFC4978163.1"/>
    </source>
</evidence>
<proteinExistence type="predicted"/>
<dbReference type="EMBL" id="JBHSJE010000002">
    <property type="protein sequence ID" value="MFC4978163.1"/>
    <property type="molecule type" value="Genomic_DNA"/>
</dbReference>
<dbReference type="GeneID" id="31237552"/>
<name>A0ABV9V4H2_STRAZ</name>
<accession>A0ABV9V4H2</accession>
<dbReference type="InterPro" id="IPR001647">
    <property type="entry name" value="HTH_TetR"/>
</dbReference>
<evidence type="ECO:0000256" key="4">
    <source>
        <dbReference type="PROSITE-ProRule" id="PRU00335"/>
    </source>
</evidence>
<dbReference type="InterPro" id="IPR036271">
    <property type="entry name" value="Tet_transcr_reg_TetR-rel_C_sf"/>
</dbReference>
<feature type="domain" description="HTH tetR-type" evidence="6">
    <location>
        <begin position="32"/>
        <end position="92"/>
    </location>
</feature>
<comment type="caution">
    <text evidence="7">The sequence shown here is derived from an EMBL/GenBank/DDBJ whole genome shotgun (WGS) entry which is preliminary data.</text>
</comment>
<dbReference type="Pfam" id="PF00440">
    <property type="entry name" value="TetR_N"/>
    <property type="match status" value="1"/>
</dbReference>
<dbReference type="InterPro" id="IPR009057">
    <property type="entry name" value="Homeodomain-like_sf"/>
</dbReference>
<evidence type="ECO:0000313" key="8">
    <source>
        <dbReference type="Proteomes" id="UP001595908"/>
    </source>
</evidence>
<gene>
    <name evidence="7" type="ORF">ACFPL4_07255</name>
</gene>
<dbReference type="RefSeq" id="WP_078598494.1">
    <property type="nucleotide sequence ID" value="NZ_JBHSJE010000002.1"/>
</dbReference>
<evidence type="ECO:0000256" key="2">
    <source>
        <dbReference type="ARBA" id="ARBA00023125"/>
    </source>
</evidence>
<dbReference type="SUPFAM" id="SSF46689">
    <property type="entry name" value="Homeodomain-like"/>
    <property type="match status" value="1"/>
</dbReference>
<feature type="DNA-binding region" description="H-T-H motif" evidence="4">
    <location>
        <begin position="55"/>
        <end position="74"/>
    </location>
</feature>
<dbReference type="SUPFAM" id="SSF48498">
    <property type="entry name" value="Tetracyclin repressor-like, C-terminal domain"/>
    <property type="match status" value="1"/>
</dbReference>
<keyword evidence="1" id="KW-0805">Transcription regulation</keyword>
<dbReference type="PRINTS" id="PR00455">
    <property type="entry name" value="HTHTETR"/>
</dbReference>
<evidence type="ECO:0000259" key="6">
    <source>
        <dbReference type="PROSITE" id="PS50977"/>
    </source>
</evidence>